<dbReference type="Proteomes" id="UP000494365">
    <property type="component" value="Unassembled WGS sequence"/>
</dbReference>
<reference evidence="1 2" key="1">
    <citation type="submission" date="2020-04" db="EMBL/GenBank/DDBJ databases">
        <authorList>
            <person name="De Canck E."/>
        </authorList>
    </citation>
    <scope>NUCLEOTIDE SEQUENCE [LARGE SCALE GENOMIC DNA]</scope>
    <source>
        <strain evidence="1 2">LMG 28614</strain>
    </source>
</reference>
<dbReference type="AlphaFoldDB" id="A0A6S7C2Z5"/>
<dbReference type="EMBL" id="CADIKK010000056">
    <property type="protein sequence ID" value="CAB3808262.1"/>
    <property type="molecule type" value="Genomic_DNA"/>
</dbReference>
<name>A0A6S7C2Z5_9BURK</name>
<proteinExistence type="predicted"/>
<evidence type="ECO:0000313" key="2">
    <source>
        <dbReference type="Proteomes" id="UP000494365"/>
    </source>
</evidence>
<keyword evidence="2" id="KW-1185">Reference proteome</keyword>
<protein>
    <submittedName>
        <fullName evidence="1">Uncharacterized protein</fullName>
    </submittedName>
</protein>
<sequence>MPLSTRIANVHASFVRLRSTRTRGFAATRRSLPASSVSLPRNTLIFAKALWSMYCASTRSPKNIFRAASASCRLLTESGAAKRTPGQIVTWRRVSVHPVHCRLRINEKAVDVFARVVDVKARLGFAFRKIRPQQQLSGFRAVLLARIPVLIVSQPELNRLHVVLCATVVRDHVAVGPARPVQVGQPGQLQPFEVAPKEREALQPDPARLGLLAPLTPGPRFRAGRSLRRDWRLTK</sequence>
<accession>A0A6S7C2Z5</accession>
<gene>
    <name evidence="1" type="ORF">LMG28614_06766</name>
</gene>
<organism evidence="1 2">
    <name type="scientific">Paraburkholderia ultramafica</name>
    <dbReference type="NCBI Taxonomy" id="1544867"/>
    <lineage>
        <taxon>Bacteria</taxon>
        <taxon>Pseudomonadati</taxon>
        <taxon>Pseudomonadota</taxon>
        <taxon>Betaproteobacteria</taxon>
        <taxon>Burkholderiales</taxon>
        <taxon>Burkholderiaceae</taxon>
        <taxon>Paraburkholderia</taxon>
    </lineage>
</organism>
<evidence type="ECO:0000313" key="1">
    <source>
        <dbReference type="EMBL" id="CAB3808262.1"/>
    </source>
</evidence>